<dbReference type="Proteomes" id="UP000292447">
    <property type="component" value="Chromosome I"/>
</dbReference>
<keyword evidence="8" id="KW-0325">Glycoprotein</keyword>
<dbReference type="GO" id="GO:0071970">
    <property type="term" value="P:fungal-type cell wall (1-&gt;3)-beta-D-glucan biosynthetic process"/>
    <property type="evidence" value="ECO:0007669"/>
    <property type="project" value="TreeGrafter"/>
</dbReference>
<evidence type="ECO:0000256" key="6">
    <source>
        <dbReference type="ARBA" id="ARBA00023136"/>
    </source>
</evidence>
<dbReference type="Pfam" id="PF03198">
    <property type="entry name" value="Glyco_hydro_72"/>
    <property type="match status" value="1"/>
</dbReference>
<evidence type="ECO:0000313" key="15">
    <source>
        <dbReference type="Proteomes" id="UP000292447"/>
    </source>
</evidence>
<evidence type="ECO:0000256" key="10">
    <source>
        <dbReference type="RuleBase" id="RU361209"/>
    </source>
</evidence>
<evidence type="ECO:0000256" key="11">
    <source>
        <dbReference type="SAM" id="MobiDB-lite"/>
    </source>
</evidence>
<organism evidence="14 15">
    <name type="scientific">Metschnikowia aff. pulcherrima</name>
    <dbReference type="NCBI Taxonomy" id="2163413"/>
    <lineage>
        <taxon>Eukaryota</taxon>
        <taxon>Fungi</taxon>
        <taxon>Dikarya</taxon>
        <taxon>Ascomycota</taxon>
        <taxon>Saccharomycotina</taxon>
        <taxon>Pichiomycetes</taxon>
        <taxon>Metschnikowiaceae</taxon>
        <taxon>Metschnikowia</taxon>
    </lineage>
</organism>
<dbReference type="InterPro" id="IPR012946">
    <property type="entry name" value="X8"/>
</dbReference>
<evidence type="ECO:0000256" key="1">
    <source>
        <dbReference type="ARBA" id="ARBA00004609"/>
    </source>
</evidence>
<dbReference type="STRING" id="2163413.A0A4P6XH76"/>
<gene>
    <name evidence="14" type="ORF">METSCH_A11650</name>
</gene>
<dbReference type="PANTHER" id="PTHR31468:SF2">
    <property type="entry name" value="1,3-BETA-GLUCANOSYLTRANSFERASE GAS1"/>
    <property type="match status" value="1"/>
</dbReference>
<dbReference type="FunFam" id="1.20.58.1040:FF:000005">
    <property type="entry name" value="1,3-beta-glucanosyltransferase"/>
    <property type="match status" value="1"/>
</dbReference>
<keyword evidence="6 10" id="KW-0472">Membrane</keyword>
<protein>
    <recommendedName>
        <fullName evidence="10">1,3-beta-glucanosyltransferase</fullName>
        <ecNumber evidence="10">2.4.1.-</ecNumber>
    </recommendedName>
</protein>
<evidence type="ECO:0000256" key="3">
    <source>
        <dbReference type="ARBA" id="ARBA00022475"/>
    </source>
</evidence>
<keyword evidence="9 10" id="KW-0449">Lipoprotein</keyword>
<keyword evidence="12" id="KW-1133">Transmembrane helix</keyword>
<keyword evidence="4 10" id="KW-0336">GPI-anchor</keyword>
<dbReference type="EC" id="2.4.1.-" evidence="10"/>
<keyword evidence="5 10" id="KW-0732">Signal</keyword>
<dbReference type="AlphaFoldDB" id="A0A4P6XH76"/>
<sequence length="545" mass="57318">MLLKSILAVATTLATAVAADLPTIEISGNKFFYSNNGSQFLMKGVAYQQDTGSSSSTAFVDPLADYDTCSRDIPYLQQLQTNVIRVYALNVTQDHTQCMEALAKAGIYVIADLSEPDLSINRDDPTWTIELLNRYTAVVDAFHNYTNVLGFFAGNEVTNEVSNTDASAYVKAAVRDTKAYIAEQGYRSIPVGYSANDDTDIRVDLADYFACGDEADRADFFGINMYEWCGSSTFKTSGYQTITNAYKNLGIPVFFSEYGCNKVSPRQFSEVQAIYSTEMTDVWSGGIVYMYFQEDNDYGLVSIDSSGDVSTLSDFVNLKSQLAKISPSYATLNSASASATVTTCPTVGSDWAAATVLPPTPDSEVCDCMVDSLSCVADPSLDSSDYADLFSYVCGVIDCSGVTGNGTTGEYGTYSPCDAKAQLDFVLNMYYSENGESSSACDFSGSASLKSATTASSCKAVLSSAGVSGTGSIAGSIRAATATSTSGSTKSGTNSGSSSGSSSSASSTGSSSSKSSDSNAQVVFSPLNAAMIVTSFAVGLGLVFA</sequence>
<dbReference type="Gene3D" id="1.20.58.1040">
    <property type="match status" value="1"/>
</dbReference>
<reference evidence="15" key="1">
    <citation type="submission" date="2019-03" db="EMBL/GenBank/DDBJ databases">
        <title>Snf2 controls pulcherriminic acid biosynthesis and connects pigmentation and antifungal activity of the yeast Metschnikowia pulcherrima.</title>
        <authorList>
            <person name="Gore-Lloyd D."/>
            <person name="Sumann I."/>
            <person name="Brachmann A.O."/>
            <person name="Schneeberger K."/>
            <person name="Ortiz-Merino R.A."/>
            <person name="Moreno-Beltran M."/>
            <person name="Schlaefli M."/>
            <person name="Kirner P."/>
            <person name="Santos Kron A."/>
            <person name="Wolfe K.H."/>
            <person name="Piel J."/>
            <person name="Ahrens C.H."/>
            <person name="Henk D."/>
            <person name="Freimoser F.M."/>
        </authorList>
    </citation>
    <scope>NUCLEOTIDE SEQUENCE [LARGE SCALE GENOMIC DNA]</scope>
    <source>
        <strain evidence="15">APC 1.2</strain>
    </source>
</reference>
<name>A0A4P6XH76_9ASCO</name>
<dbReference type="GO" id="GO:0005886">
    <property type="term" value="C:plasma membrane"/>
    <property type="evidence" value="ECO:0007669"/>
    <property type="project" value="UniProtKB-SubCell"/>
</dbReference>
<feature type="chain" id="PRO_5020993527" description="1,3-beta-glucanosyltransferase" evidence="10">
    <location>
        <begin position="19"/>
        <end position="545"/>
    </location>
</feature>
<evidence type="ECO:0000256" key="5">
    <source>
        <dbReference type="ARBA" id="ARBA00022729"/>
    </source>
</evidence>
<proteinExistence type="inferred from homology"/>
<dbReference type="PANTHER" id="PTHR31468">
    <property type="entry name" value="1,3-BETA-GLUCANOSYLTRANSFERASE GAS1"/>
    <property type="match status" value="1"/>
</dbReference>
<keyword evidence="12" id="KW-0812">Transmembrane</keyword>
<dbReference type="GO" id="GO:0042124">
    <property type="term" value="F:1,3-beta-glucanosyltransferase activity"/>
    <property type="evidence" value="ECO:0007669"/>
    <property type="project" value="TreeGrafter"/>
</dbReference>
<dbReference type="SMART" id="SM00768">
    <property type="entry name" value="X8"/>
    <property type="match status" value="1"/>
</dbReference>
<feature type="domain" description="X8" evidence="13">
    <location>
        <begin position="373"/>
        <end position="460"/>
    </location>
</feature>
<dbReference type="InterPro" id="IPR004886">
    <property type="entry name" value="Glucanosyltransferase"/>
</dbReference>
<dbReference type="GO" id="GO:0030445">
    <property type="term" value="C:yeast-form cell wall"/>
    <property type="evidence" value="ECO:0007669"/>
    <property type="project" value="UniProtKB-ARBA"/>
</dbReference>
<dbReference type="FunFam" id="3.20.20.80:FF:000038">
    <property type="entry name" value="1,3-beta-glucanosyltransferase"/>
    <property type="match status" value="1"/>
</dbReference>
<accession>A0A4P6XH76</accession>
<dbReference type="Gene3D" id="3.20.20.80">
    <property type="entry name" value="Glycosidases"/>
    <property type="match status" value="1"/>
</dbReference>
<dbReference type="GO" id="GO:0031505">
    <property type="term" value="P:fungal-type cell wall organization"/>
    <property type="evidence" value="ECO:0007669"/>
    <property type="project" value="UniProtKB-ARBA"/>
</dbReference>
<keyword evidence="3" id="KW-1003">Cell membrane</keyword>
<evidence type="ECO:0000256" key="4">
    <source>
        <dbReference type="ARBA" id="ARBA00022622"/>
    </source>
</evidence>
<keyword evidence="15" id="KW-1185">Reference proteome</keyword>
<evidence type="ECO:0000256" key="12">
    <source>
        <dbReference type="SAM" id="Phobius"/>
    </source>
</evidence>
<dbReference type="GO" id="GO:0031982">
    <property type="term" value="C:vesicle"/>
    <property type="evidence" value="ECO:0007669"/>
    <property type="project" value="UniProtKB-ARBA"/>
</dbReference>
<evidence type="ECO:0000313" key="14">
    <source>
        <dbReference type="EMBL" id="QBM86520.1"/>
    </source>
</evidence>
<feature type="signal peptide" evidence="10">
    <location>
        <begin position="1"/>
        <end position="18"/>
    </location>
</feature>
<dbReference type="InterPro" id="IPR017853">
    <property type="entry name" value="GH"/>
</dbReference>
<dbReference type="GO" id="GO:0098552">
    <property type="term" value="C:side of membrane"/>
    <property type="evidence" value="ECO:0007669"/>
    <property type="project" value="UniProtKB-KW"/>
</dbReference>
<comment type="similarity">
    <text evidence="2 10">Belongs to the glycosyl hydrolase 72 family.</text>
</comment>
<evidence type="ECO:0000256" key="9">
    <source>
        <dbReference type="ARBA" id="ARBA00023288"/>
    </source>
</evidence>
<comment type="function">
    <text evidence="10">Splits internally a 1,3-beta-glucan molecule and transfers the newly generated reducing end (the donor) to the non-reducing end of another 1,3-beta-glucan molecule (the acceptor) forming a 1,3-beta linkage, resulting in the elongation of 1,3-beta-glucan chains in the cell wall.</text>
</comment>
<feature type="transmembrane region" description="Helical" evidence="12">
    <location>
        <begin position="523"/>
        <end position="544"/>
    </location>
</feature>
<evidence type="ECO:0000259" key="13">
    <source>
        <dbReference type="SMART" id="SM00768"/>
    </source>
</evidence>
<keyword evidence="10" id="KW-0808">Transferase</keyword>
<evidence type="ECO:0000256" key="8">
    <source>
        <dbReference type="ARBA" id="ARBA00023180"/>
    </source>
</evidence>
<keyword evidence="7" id="KW-1015">Disulfide bond</keyword>
<evidence type="ECO:0000256" key="7">
    <source>
        <dbReference type="ARBA" id="ARBA00023157"/>
    </source>
</evidence>
<evidence type="ECO:0000256" key="2">
    <source>
        <dbReference type="ARBA" id="ARBA00007528"/>
    </source>
</evidence>
<feature type="region of interest" description="Disordered" evidence="11">
    <location>
        <begin position="483"/>
        <end position="517"/>
    </location>
</feature>
<dbReference type="EMBL" id="CP034456">
    <property type="protein sequence ID" value="QBM86520.1"/>
    <property type="molecule type" value="Genomic_DNA"/>
</dbReference>
<comment type="subcellular location">
    <subcellularLocation>
        <location evidence="1 10">Cell membrane</location>
        <topology evidence="1 10">Lipid-anchor</topology>
        <topology evidence="1 10">GPI-anchor</topology>
    </subcellularLocation>
</comment>
<dbReference type="SUPFAM" id="SSF51445">
    <property type="entry name" value="(Trans)glycosidases"/>
    <property type="match status" value="1"/>
</dbReference>
<dbReference type="Pfam" id="PF07983">
    <property type="entry name" value="X8"/>
    <property type="match status" value="1"/>
</dbReference>